<dbReference type="EMBL" id="ADBV01007221">
    <property type="protein sequence ID" value="EJW77901.1"/>
    <property type="molecule type" value="Genomic_DNA"/>
</dbReference>
<sequence length="69" mass="7460">PLNDEQLFGIDTSNSESSDLELLNEGLLRGNSGSVQLINNNNSNNNNNNNNSSNNSNNNNRASSSHLSR</sequence>
<reference evidence="3" key="1">
    <citation type="submission" date="2012-08" db="EMBL/GenBank/DDBJ databases">
        <title>The Genome Sequence of Wuchereria bancrofti.</title>
        <authorList>
            <person name="Nutman T.B."/>
            <person name="Fink D.L."/>
            <person name="Russ C."/>
            <person name="Young S."/>
            <person name="Zeng Q."/>
            <person name="Koehrsen M."/>
            <person name="Alvarado L."/>
            <person name="Berlin A."/>
            <person name="Chapman S.B."/>
            <person name="Chen Z."/>
            <person name="Freedman E."/>
            <person name="Gellesch M."/>
            <person name="Goldberg J."/>
            <person name="Griggs A."/>
            <person name="Gujja S."/>
            <person name="Heilman E.R."/>
            <person name="Heiman D."/>
            <person name="Hepburn T."/>
            <person name="Howarth C."/>
            <person name="Jen D."/>
            <person name="Larson L."/>
            <person name="Lewis B."/>
            <person name="Mehta T."/>
            <person name="Park D."/>
            <person name="Pearson M."/>
            <person name="Roberts A."/>
            <person name="Saif S."/>
            <person name="Shea T."/>
            <person name="Shenoy N."/>
            <person name="Sisk P."/>
            <person name="Stolte C."/>
            <person name="Sykes S."/>
            <person name="Walk T."/>
            <person name="White J."/>
            <person name="Yandava C."/>
            <person name="Haas B."/>
            <person name="Henn M.R."/>
            <person name="Nusbaum C."/>
            <person name="Birren B."/>
        </authorList>
    </citation>
    <scope>NUCLEOTIDE SEQUENCE [LARGE SCALE GENOMIC DNA]</scope>
    <source>
        <strain evidence="3">NA</strain>
    </source>
</reference>
<gene>
    <name evidence="2" type="ORF">WUBG_11193</name>
</gene>
<protein>
    <submittedName>
        <fullName evidence="2">Uncharacterized protein</fullName>
    </submittedName>
</protein>
<feature type="non-terminal residue" evidence="2">
    <location>
        <position position="69"/>
    </location>
</feature>
<feature type="region of interest" description="Disordered" evidence="1">
    <location>
        <begin position="33"/>
        <end position="69"/>
    </location>
</feature>
<feature type="non-terminal residue" evidence="2">
    <location>
        <position position="1"/>
    </location>
</feature>
<organism evidence="2 3">
    <name type="scientific">Wuchereria bancrofti</name>
    <dbReference type="NCBI Taxonomy" id="6293"/>
    <lineage>
        <taxon>Eukaryota</taxon>
        <taxon>Metazoa</taxon>
        <taxon>Ecdysozoa</taxon>
        <taxon>Nematoda</taxon>
        <taxon>Chromadorea</taxon>
        <taxon>Rhabditida</taxon>
        <taxon>Spirurina</taxon>
        <taxon>Spiruromorpha</taxon>
        <taxon>Filarioidea</taxon>
        <taxon>Onchocercidae</taxon>
        <taxon>Wuchereria</taxon>
    </lineage>
</organism>
<proteinExistence type="predicted"/>
<evidence type="ECO:0000313" key="2">
    <source>
        <dbReference type="EMBL" id="EJW77901.1"/>
    </source>
</evidence>
<accession>J9E6G8</accession>
<evidence type="ECO:0000313" key="3">
    <source>
        <dbReference type="Proteomes" id="UP000004810"/>
    </source>
</evidence>
<evidence type="ECO:0000256" key="1">
    <source>
        <dbReference type="SAM" id="MobiDB-lite"/>
    </source>
</evidence>
<comment type="caution">
    <text evidence="2">The sequence shown here is derived from an EMBL/GenBank/DDBJ whole genome shotgun (WGS) entry which is preliminary data.</text>
</comment>
<feature type="compositionally biased region" description="Low complexity" evidence="1">
    <location>
        <begin position="33"/>
        <end position="60"/>
    </location>
</feature>
<dbReference type="AlphaFoldDB" id="J9E6G8"/>
<name>J9E6G8_WUCBA</name>
<dbReference type="Proteomes" id="UP000004810">
    <property type="component" value="Unassembled WGS sequence"/>
</dbReference>